<dbReference type="Pfam" id="PF00753">
    <property type="entry name" value="Lactamase_B"/>
    <property type="match status" value="1"/>
</dbReference>
<dbReference type="PANTHER" id="PTHR46233">
    <property type="entry name" value="HYDROXYACYLGLUTATHIONE HYDROLASE GLOC"/>
    <property type="match status" value="1"/>
</dbReference>
<proteinExistence type="predicted"/>
<dbReference type="InterPro" id="IPR051453">
    <property type="entry name" value="MBL_Glyoxalase_II"/>
</dbReference>
<evidence type="ECO:0000256" key="2">
    <source>
        <dbReference type="ARBA" id="ARBA00022723"/>
    </source>
</evidence>
<accession>A0A4R6Q526</accession>
<protein>
    <submittedName>
        <fullName evidence="6">Glyoxylase-like metal-dependent hydrolase (Beta-lactamase superfamily II)</fullName>
    </submittedName>
</protein>
<sequence>MKIKRFEEGSLMANGYIVYLEKGGLCYIIDPGYNPKKYMDFFEQNKLTPAGIILTHLHSDHTGAAAALCDRYDCPVYMHEADAFVYKGRVDIMVRDGDQLDLEGETLEIISTPGHTKGSICIMSEKNRLCFTGDTIFDTDLGRTDLAGGSEADMKNSICKVVDKWDNDITIYPGHEDGCTMKKVRKYNREFLALRDGNER</sequence>
<dbReference type="CDD" id="cd06262">
    <property type="entry name" value="metallo-hydrolase-like_MBL-fold"/>
    <property type="match status" value="1"/>
</dbReference>
<dbReference type="Gene3D" id="3.60.15.10">
    <property type="entry name" value="Ribonuclease Z/Hydroxyacylglutathione hydrolase-like"/>
    <property type="match status" value="1"/>
</dbReference>
<dbReference type="InterPro" id="IPR001279">
    <property type="entry name" value="Metallo-B-lactamas"/>
</dbReference>
<dbReference type="SMART" id="SM00849">
    <property type="entry name" value="Lactamase_B"/>
    <property type="match status" value="1"/>
</dbReference>
<reference evidence="6 7" key="1">
    <citation type="submission" date="2019-03" db="EMBL/GenBank/DDBJ databases">
        <title>Genomic Encyclopedia of Type Strains, Phase IV (KMG-IV): sequencing the most valuable type-strain genomes for metagenomic binning, comparative biology and taxonomic classification.</title>
        <authorList>
            <person name="Goeker M."/>
        </authorList>
    </citation>
    <scope>NUCLEOTIDE SEQUENCE [LARGE SCALE GENOMIC DNA]</scope>
    <source>
        <strain evidence="6 7">DSM 28287</strain>
    </source>
</reference>
<feature type="domain" description="Metallo-beta-lactamase" evidence="5">
    <location>
        <begin position="14"/>
        <end position="175"/>
    </location>
</feature>
<evidence type="ECO:0000313" key="6">
    <source>
        <dbReference type="EMBL" id="TDP57478.1"/>
    </source>
</evidence>
<dbReference type="AlphaFoldDB" id="A0A4R6Q526"/>
<dbReference type="GO" id="GO:0016787">
    <property type="term" value="F:hydrolase activity"/>
    <property type="evidence" value="ECO:0007669"/>
    <property type="project" value="UniProtKB-KW"/>
</dbReference>
<dbReference type="PANTHER" id="PTHR46233:SF3">
    <property type="entry name" value="HYDROXYACYLGLUTATHIONE HYDROLASE GLOC"/>
    <property type="match status" value="1"/>
</dbReference>
<evidence type="ECO:0000256" key="4">
    <source>
        <dbReference type="ARBA" id="ARBA00022833"/>
    </source>
</evidence>
<dbReference type="OrthoDB" id="9802248at2"/>
<keyword evidence="4" id="KW-0862">Zinc</keyword>
<comment type="cofactor">
    <cofactor evidence="1">
        <name>Zn(2+)</name>
        <dbReference type="ChEBI" id="CHEBI:29105"/>
    </cofactor>
</comment>
<dbReference type="GO" id="GO:0046872">
    <property type="term" value="F:metal ion binding"/>
    <property type="evidence" value="ECO:0007669"/>
    <property type="project" value="UniProtKB-KW"/>
</dbReference>
<evidence type="ECO:0000259" key="5">
    <source>
        <dbReference type="SMART" id="SM00849"/>
    </source>
</evidence>
<comment type="caution">
    <text evidence="6">The sequence shown here is derived from an EMBL/GenBank/DDBJ whole genome shotgun (WGS) entry which is preliminary data.</text>
</comment>
<dbReference type="InterPro" id="IPR036866">
    <property type="entry name" value="RibonucZ/Hydroxyglut_hydro"/>
</dbReference>
<dbReference type="Proteomes" id="UP000295500">
    <property type="component" value="Unassembled WGS sequence"/>
</dbReference>
<dbReference type="RefSeq" id="WP_133528219.1">
    <property type="nucleotide sequence ID" value="NZ_SNXO01000012.1"/>
</dbReference>
<name>A0A4R6Q526_9FIRM</name>
<dbReference type="EMBL" id="SNXO01000012">
    <property type="protein sequence ID" value="TDP57478.1"/>
    <property type="molecule type" value="Genomic_DNA"/>
</dbReference>
<evidence type="ECO:0000256" key="3">
    <source>
        <dbReference type="ARBA" id="ARBA00022801"/>
    </source>
</evidence>
<organism evidence="6 7">
    <name type="scientific">Aminicella lysinilytica</name>
    <dbReference type="NCBI Taxonomy" id="433323"/>
    <lineage>
        <taxon>Bacteria</taxon>
        <taxon>Bacillati</taxon>
        <taxon>Bacillota</taxon>
        <taxon>Clostridia</taxon>
        <taxon>Peptostreptococcales</taxon>
        <taxon>Anaerovoracaceae</taxon>
        <taxon>Aminicella</taxon>
    </lineage>
</organism>
<dbReference type="SUPFAM" id="SSF56281">
    <property type="entry name" value="Metallo-hydrolase/oxidoreductase"/>
    <property type="match status" value="1"/>
</dbReference>
<keyword evidence="7" id="KW-1185">Reference proteome</keyword>
<gene>
    <name evidence="6" type="ORF">EV211_11228</name>
</gene>
<keyword evidence="3 6" id="KW-0378">Hydrolase</keyword>
<keyword evidence="2" id="KW-0479">Metal-binding</keyword>
<evidence type="ECO:0000256" key="1">
    <source>
        <dbReference type="ARBA" id="ARBA00001947"/>
    </source>
</evidence>
<evidence type="ECO:0000313" key="7">
    <source>
        <dbReference type="Proteomes" id="UP000295500"/>
    </source>
</evidence>